<dbReference type="InterPro" id="IPR004113">
    <property type="entry name" value="FAD-bd_oxidored_4_C"/>
</dbReference>
<evidence type="ECO:0000313" key="9">
    <source>
        <dbReference type="EMBL" id="MBX8632067.1"/>
    </source>
</evidence>
<dbReference type="InterPro" id="IPR036318">
    <property type="entry name" value="FAD-bd_PCMH-like_sf"/>
</dbReference>
<evidence type="ECO:0000256" key="4">
    <source>
        <dbReference type="ARBA" id="ARBA00022827"/>
    </source>
</evidence>
<dbReference type="Gene3D" id="1.10.45.10">
    <property type="entry name" value="Vanillyl-alcohol Oxidase, Chain A, domain 4"/>
    <property type="match status" value="1"/>
</dbReference>
<dbReference type="PANTHER" id="PTHR11748:SF111">
    <property type="entry name" value="D-LACTATE DEHYDROGENASE, MITOCHONDRIAL-RELATED"/>
    <property type="match status" value="1"/>
</dbReference>
<gene>
    <name evidence="9" type="ORF">J9259_06075</name>
</gene>
<evidence type="ECO:0000256" key="1">
    <source>
        <dbReference type="ARBA" id="ARBA00001974"/>
    </source>
</evidence>
<dbReference type="Pfam" id="PF01565">
    <property type="entry name" value="FAD_binding_4"/>
    <property type="match status" value="1"/>
</dbReference>
<reference evidence="9" key="1">
    <citation type="submission" date="2021-04" db="EMBL/GenBank/DDBJ databases">
        <title>Genomic insights into ecological role and evolution of a novel Thermoplasmata order Candidatus Sysuiplasmatales.</title>
        <authorList>
            <person name="Yuan Y."/>
        </authorList>
    </citation>
    <scope>NUCLEOTIDE SEQUENCE</scope>
    <source>
        <strain evidence="9">YP2-bin.285</strain>
    </source>
</reference>
<dbReference type="FunFam" id="1.10.45.10:FF:000001">
    <property type="entry name" value="D-lactate dehydrogenase mitochondrial"/>
    <property type="match status" value="1"/>
</dbReference>
<keyword evidence="5" id="KW-0809">Transit peptide</keyword>
<sequence>MDAVSEISRIVPGGVLTVREELLPYLSDASHFEGDIPLAVVFPATAGQVSGILRICNSQGIAVVPRGGGTSLTGASVLRGKGIIVDMLRMNRITEISTTDKYAACEPGVRIDDLNNILSKHGHFFPPDPGSSIAATVGGVISTNAGGLRCLRYGTTKDWVLGIEAVLPDGSIVQFGNRTLKSRIGYDMTSLVVGSEGTLCIVTKAFLKIANRPEAVSRIVAYYSDISSLGKAVSDIRSGNVQPLVAEFLDRKTMDAVSKSSSISFPDASFMLLLDIEAPAEAMKRYSDEVVSALSASSPISIVRTDNEKEMQALYMARKGAYSSLLKMRRSPGDSVLIGDVVVPPSSLSAVLSEISELAEKMGVYTALFGHIGDGNIHANMFVNFGDREEAQRVDDFHTRMAQIALEHGGSVSAEHGIGIEKRKLLELEYSYRHSEMSIEVMRSIKRAIDPNGIMNPGKVFI</sequence>
<evidence type="ECO:0000256" key="7">
    <source>
        <dbReference type="ARBA" id="ARBA00038897"/>
    </source>
</evidence>
<dbReference type="InterPro" id="IPR016171">
    <property type="entry name" value="Vanillyl_alc_oxidase_C-sub2"/>
</dbReference>
<feature type="domain" description="FAD-binding PCMH-type" evidence="8">
    <location>
        <begin position="33"/>
        <end position="212"/>
    </location>
</feature>
<dbReference type="PANTHER" id="PTHR11748">
    <property type="entry name" value="D-LACTATE DEHYDROGENASE"/>
    <property type="match status" value="1"/>
</dbReference>
<dbReference type="GO" id="GO:1903457">
    <property type="term" value="P:lactate catabolic process"/>
    <property type="evidence" value="ECO:0007669"/>
    <property type="project" value="TreeGrafter"/>
</dbReference>
<evidence type="ECO:0000256" key="2">
    <source>
        <dbReference type="ARBA" id="ARBA00008000"/>
    </source>
</evidence>
<name>A0A8J8CFX6_9ARCH</name>
<comment type="similarity">
    <text evidence="2">Belongs to the FAD-binding oxidoreductase/transferase type 4 family.</text>
</comment>
<dbReference type="Gene3D" id="3.30.70.2740">
    <property type="match status" value="1"/>
</dbReference>
<dbReference type="Gene3D" id="3.30.465.10">
    <property type="match status" value="1"/>
</dbReference>
<dbReference type="PROSITE" id="PS51387">
    <property type="entry name" value="FAD_PCMH"/>
    <property type="match status" value="1"/>
</dbReference>
<organism evidence="9 10">
    <name type="scientific">Candidatus Sysuiplasma superficiale</name>
    <dbReference type="NCBI Taxonomy" id="2823368"/>
    <lineage>
        <taxon>Archaea</taxon>
        <taxon>Methanobacteriati</taxon>
        <taxon>Thermoplasmatota</taxon>
        <taxon>Thermoplasmata</taxon>
        <taxon>Candidatus Sysuiplasmatales</taxon>
        <taxon>Candidatus Sysuiplasmataceae</taxon>
        <taxon>Candidatus Sysuiplasma</taxon>
    </lineage>
</organism>
<evidence type="ECO:0000256" key="6">
    <source>
        <dbReference type="ARBA" id="ARBA00023002"/>
    </source>
</evidence>
<comment type="cofactor">
    <cofactor evidence="1">
        <name>FAD</name>
        <dbReference type="ChEBI" id="CHEBI:57692"/>
    </cofactor>
</comment>
<dbReference type="GO" id="GO:0008720">
    <property type="term" value="F:D-lactate dehydrogenase (NAD+) activity"/>
    <property type="evidence" value="ECO:0007669"/>
    <property type="project" value="TreeGrafter"/>
</dbReference>
<keyword evidence="6" id="KW-0560">Oxidoreductase</keyword>
<proteinExistence type="inferred from homology"/>
<dbReference type="InterPro" id="IPR016166">
    <property type="entry name" value="FAD-bd_PCMH"/>
</dbReference>
<dbReference type="EC" id="1.1.2.4" evidence="7"/>
<dbReference type="Proteomes" id="UP000716004">
    <property type="component" value="Unassembled WGS sequence"/>
</dbReference>
<dbReference type="EMBL" id="JAGVSJ010000013">
    <property type="protein sequence ID" value="MBX8632067.1"/>
    <property type="molecule type" value="Genomic_DNA"/>
</dbReference>
<dbReference type="AlphaFoldDB" id="A0A8J8CFX6"/>
<evidence type="ECO:0000256" key="5">
    <source>
        <dbReference type="ARBA" id="ARBA00022946"/>
    </source>
</evidence>
<accession>A0A8J8CFX6</accession>
<dbReference type="SUPFAM" id="SSF56176">
    <property type="entry name" value="FAD-binding/transporter-associated domain-like"/>
    <property type="match status" value="1"/>
</dbReference>
<dbReference type="Pfam" id="PF02913">
    <property type="entry name" value="FAD-oxidase_C"/>
    <property type="match status" value="1"/>
</dbReference>
<comment type="caution">
    <text evidence="9">The sequence shown here is derived from an EMBL/GenBank/DDBJ whole genome shotgun (WGS) entry which is preliminary data.</text>
</comment>
<keyword evidence="3" id="KW-0285">Flavoprotein</keyword>
<dbReference type="GO" id="GO:0004458">
    <property type="term" value="F:D-lactate dehydrogenase (cytochrome) activity"/>
    <property type="evidence" value="ECO:0007669"/>
    <property type="project" value="UniProtKB-EC"/>
</dbReference>
<dbReference type="InterPro" id="IPR016169">
    <property type="entry name" value="FAD-bd_PCMH_sub2"/>
</dbReference>
<dbReference type="InterPro" id="IPR016164">
    <property type="entry name" value="FAD-linked_Oxase-like_C"/>
</dbReference>
<evidence type="ECO:0000256" key="3">
    <source>
        <dbReference type="ARBA" id="ARBA00022630"/>
    </source>
</evidence>
<dbReference type="InterPro" id="IPR006094">
    <property type="entry name" value="Oxid_FAD_bind_N"/>
</dbReference>
<protein>
    <recommendedName>
        <fullName evidence="7">D-lactate dehydrogenase (cytochrome)</fullName>
        <ecNumber evidence="7">1.1.2.4</ecNumber>
    </recommendedName>
</protein>
<dbReference type="SUPFAM" id="SSF55103">
    <property type="entry name" value="FAD-linked oxidases, C-terminal domain"/>
    <property type="match status" value="1"/>
</dbReference>
<dbReference type="FunFam" id="3.30.70.2740:FF:000001">
    <property type="entry name" value="D-lactate dehydrogenase mitochondrial"/>
    <property type="match status" value="1"/>
</dbReference>
<evidence type="ECO:0000259" key="8">
    <source>
        <dbReference type="PROSITE" id="PS51387"/>
    </source>
</evidence>
<dbReference type="GO" id="GO:0071949">
    <property type="term" value="F:FAD binding"/>
    <property type="evidence" value="ECO:0007669"/>
    <property type="project" value="InterPro"/>
</dbReference>
<keyword evidence="4" id="KW-0274">FAD</keyword>
<evidence type="ECO:0000313" key="10">
    <source>
        <dbReference type="Proteomes" id="UP000716004"/>
    </source>
</evidence>